<name>A0A6P8Q2R6_GEOSA</name>
<dbReference type="GeneID" id="117350906"/>
<protein>
    <submittedName>
        <fullName evidence="3">Keratin-associated protein 5-4-like isoform X1</fullName>
    </submittedName>
</protein>
<feature type="signal peptide" evidence="1">
    <location>
        <begin position="1"/>
        <end position="40"/>
    </location>
</feature>
<accession>A0A6P8Q2R6</accession>
<dbReference type="KEGG" id="gsh:117350906"/>
<dbReference type="Proteomes" id="UP000515159">
    <property type="component" value="Chromosome 16"/>
</dbReference>
<dbReference type="RefSeq" id="XP_033781531.1">
    <property type="nucleotide sequence ID" value="XM_033925640.1"/>
</dbReference>
<sequence length="143" mass="15709">MLNAGHGGFRWSGLFYLVYQARKMLKLLLFSALLCLVAVASDSEAKVSKFVSSDNSTSSSSEEFLIQPCPTNCSETNCNSTVCTNDGNCKKKEKCLETTCGKQCVAALSPKSCAKDTDCVHGYCCQGICKPHCYNDKKIWKRH</sequence>
<reference evidence="3" key="1">
    <citation type="submission" date="2025-08" db="UniProtKB">
        <authorList>
            <consortium name="RefSeq"/>
        </authorList>
    </citation>
    <scope>IDENTIFICATION</scope>
</reference>
<proteinExistence type="predicted"/>
<organism evidence="2 3">
    <name type="scientific">Geotrypetes seraphini</name>
    <name type="common">Gaboon caecilian</name>
    <name type="synonym">Caecilia seraphini</name>
    <dbReference type="NCBI Taxonomy" id="260995"/>
    <lineage>
        <taxon>Eukaryota</taxon>
        <taxon>Metazoa</taxon>
        <taxon>Chordata</taxon>
        <taxon>Craniata</taxon>
        <taxon>Vertebrata</taxon>
        <taxon>Euteleostomi</taxon>
        <taxon>Amphibia</taxon>
        <taxon>Gymnophiona</taxon>
        <taxon>Geotrypetes</taxon>
    </lineage>
</organism>
<dbReference type="AlphaFoldDB" id="A0A6P8Q2R6"/>
<keyword evidence="2" id="KW-1185">Reference proteome</keyword>
<feature type="chain" id="PRO_5028041652" evidence="1">
    <location>
        <begin position="41"/>
        <end position="143"/>
    </location>
</feature>
<dbReference type="InParanoid" id="A0A6P8Q2R6"/>
<evidence type="ECO:0000313" key="2">
    <source>
        <dbReference type="Proteomes" id="UP000515159"/>
    </source>
</evidence>
<keyword evidence="1" id="KW-0732">Signal</keyword>
<evidence type="ECO:0000313" key="3">
    <source>
        <dbReference type="RefSeq" id="XP_033781531.1"/>
    </source>
</evidence>
<evidence type="ECO:0000256" key="1">
    <source>
        <dbReference type="SAM" id="SignalP"/>
    </source>
</evidence>
<gene>
    <name evidence="3" type="primary">LOC117350906</name>
</gene>